<dbReference type="Pfam" id="PF03413">
    <property type="entry name" value="PepSY"/>
    <property type="match status" value="1"/>
</dbReference>
<evidence type="ECO:0000313" key="5">
    <source>
        <dbReference type="Proteomes" id="UP000037660"/>
    </source>
</evidence>
<dbReference type="OrthoDB" id="8527445at2"/>
<dbReference type="InterPro" id="IPR025711">
    <property type="entry name" value="PepSY"/>
</dbReference>
<dbReference type="RefSeq" id="WP_054022619.1">
    <property type="nucleotide sequence ID" value="NZ_BBYR01000085.1"/>
</dbReference>
<evidence type="ECO:0000256" key="2">
    <source>
        <dbReference type="SAM" id="SignalP"/>
    </source>
</evidence>
<protein>
    <submittedName>
        <fullName evidence="4">Putative lipoprotein</fullName>
    </submittedName>
</protein>
<feature type="chain" id="PRO_5005513839" evidence="2">
    <location>
        <begin position="34"/>
        <end position="131"/>
    </location>
</feature>
<organism evidence="4 5">
    <name type="scientific">Piscinibacter sakaiensis</name>
    <name type="common">Ideonella sakaiensis</name>
    <dbReference type="NCBI Taxonomy" id="1547922"/>
    <lineage>
        <taxon>Bacteria</taxon>
        <taxon>Pseudomonadati</taxon>
        <taxon>Pseudomonadota</taxon>
        <taxon>Betaproteobacteria</taxon>
        <taxon>Burkholderiales</taxon>
        <taxon>Sphaerotilaceae</taxon>
        <taxon>Piscinibacter</taxon>
    </lineage>
</organism>
<keyword evidence="5" id="KW-1185">Reference proteome</keyword>
<feature type="domain" description="PepSY" evidence="3">
    <location>
        <begin position="54"/>
        <end position="107"/>
    </location>
</feature>
<evidence type="ECO:0000256" key="1">
    <source>
        <dbReference type="SAM" id="MobiDB-lite"/>
    </source>
</evidence>
<dbReference type="Proteomes" id="UP000037660">
    <property type="component" value="Unassembled WGS sequence"/>
</dbReference>
<gene>
    <name evidence="4" type="ORF">ISF6_5327</name>
</gene>
<dbReference type="STRING" id="1547922.ISF6_5327"/>
<proteinExistence type="predicted"/>
<name>A0A0K8P8E1_PISS1</name>
<keyword evidence="4" id="KW-0449">Lipoprotein</keyword>
<comment type="caution">
    <text evidence="4">The sequence shown here is derived from an EMBL/GenBank/DDBJ whole genome shotgun (WGS) entry which is preliminary data.</text>
</comment>
<sequence>MSPRCRRPPGPSVLAGLALLAGLAAVASLPARADSEQDRARAAVQAGAVLPLRTVLERLEREHPGQVLEVELEREDGRWVYEIKLLQAGGRLVKLELDAATGELLRRRERTRPGAPAGATAADRPTAGAAP</sequence>
<keyword evidence="2" id="KW-0732">Signal</keyword>
<dbReference type="AlphaFoldDB" id="A0A0K8P8E1"/>
<dbReference type="EMBL" id="BBYR01000085">
    <property type="protein sequence ID" value="GAP38774.1"/>
    <property type="molecule type" value="Genomic_DNA"/>
</dbReference>
<feature type="signal peptide" evidence="2">
    <location>
        <begin position="1"/>
        <end position="33"/>
    </location>
</feature>
<accession>A0A0K8P8E1</accession>
<reference evidence="5" key="1">
    <citation type="submission" date="2015-07" db="EMBL/GenBank/DDBJ databases">
        <title>Discovery of a poly(ethylene terephthalate assimilation.</title>
        <authorList>
            <person name="Yoshida S."/>
            <person name="Hiraga K."/>
            <person name="Takehana T."/>
            <person name="Taniguchi I."/>
            <person name="Yamaji H."/>
            <person name="Maeda Y."/>
            <person name="Toyohara K."/>
            <person name="Miyamoto K."/>
            <person name="Kimura Y."/>
            <person name="Oda K."/>
        </authorList>
    </citation>
    <scope>NUCLEOTIDE SEQUENCE [LARGE SCALE GENOMIC DNA]</scope>
    <source>
        <strain evidence="5">NBRC 110686 / TISTR 2288 / 201-F6</strain>
    </source>
</reference>
<reference evidence="4 5" key="2">
    <citation type="journal article" date="2016" name="Science">
        <title>A bacterium that degrades and assimilates poly(ethylene terephthalate).</title>
        <authorList>
            <person name="Yoshida S."/>
            <person name="Hiraga K."/>
            <person name="Takehana T."/>
            <person name="Taniguchi I."/>
            <person name="Yamaji H."/>
            <person name="Maeda Y."/>
            <person name="Toyohara K."/>
            <person name="Miyamoto K."/>
            <person name="Kimura Y."/>
            <person name="Oda K."/>
        </authorList>
    </citation>
    <scope>NUCLEOTIDE SEQUENCE [LARGE SCALE GENOMIC DNA]</scope>
    <source>
        <strain evidence="5">NBRC 110686 / TISTR 2288 / 201-F6</strain>
    </source>
</reference>
<evidence type="ECO:0000313" key="4">
    <source>
        <dbReference type="EMBL" id="GAP38774.1"/>
    </source>
</evidence>
<dbReference type="Gene3D" id="3.10.450.40">
    <property type="match status" value="1"/>
</dbReference>
<feature type="compositionally biased region" description="Low complexity" evidence="1">
    <location>
        <begin position="113"/>
        <end position="131"/>
    </location>
</feature>
<evidence type="ECO:0000259" key="3">
    <source>
        <dbReference type="Pfam" id="PF03413"/>
    </source>
</evidence>
<feature type="region of interest" description="Disordered" evidence="1">
    <location>
        <begin position="106"/>
        <end position="131"/>
    </location>
</feature>